<dbReference type="EMBL" id="JYDH01000287">
    <property type="protein sequence ID" value="KRY27081.1"/>
    <property type="molecule type" value="Genomic_DNA"/>
</dbReference>
<protein>
    <recommendedName>
        <fullName evidence="3">Ornithine aminotransferase</fullName>
        <ecNumber evidence="3">2.6.1.13</ecNumber>
    </recommendedName>
</protein>
<comment type="pathway">
    <text evidence="3">Amino-acid biosynthesis; L-proline biosynthesis; L-glutamate 5-semialdehyde from L-ornithine: step 1/1.</text>
</comment>
<keyword evidence="3 4" id="KW-0808">Transferase</keyword>
<keyword evidence="3" id="KW-0663">Pyridoxal phosphate</keyword>
<dbReference type="GO" id="GO:0005737">
    <property type="term" value="C:cytoplasm"/>
    <property type="evidence" value="ECO:0007669"/>
    <property type="project" value="TreeGrafter"/>
</dbReference>
<dbReference type="GO" id="GO:0010121">
    <property type="term" value="P:L-arginine catabolic process to proline via ornithine"/>
    <property type="evidence" value="ECO:0007669"/>
    <property type="project" value="TreeGrafter"/>
</dbReference>
<comment type="catalytic activity">
    <reaction evidence="3">
        <text>a 2-oxocarboxylate + L-ornithine = L-glutamate 5-semialdehyde + an L-alpha-amino acid</text>
        <dbReference type="Rhea" id="RHEA:13877"/>
        <dbReference type="ChEBI" id="CHEBI:35179"/>
        <dbReference type="ChEBI" id="CHEBI:46911"/>
        <dbReference type="ChEBI" id="CHEBI:58066"/>
        <dbReference type="ChEBI" id="CHEBI:59869"/>
        <dbReference type="EC" id="2.6.1.13"/>
    </reaction>
</comment>
<dbReference type="InterPro" id="IPR050103">
    <property type="entry name" value="Class-III_PLP-dep_AT"/>
</dbReference>
<comment type="cofactor">
    <cofactor evidence="1 3">
        <name>pyridoxal 5'-phosphate</name>
        <dbReference type="ChEBI" id="CHEBI:597326"/>
    </cofactor>
</comment>
<reference evidence="4 5" key="1">
    <citation type="submission" date="2015-01" db="EMBL/GenBank/DDBJ databases">
        <title>Evolution of Trichinella species and genotypes.</title>
        <authorList>
            <person name="Korhonen P.K."/>
            <person name="Edoardo P."/>
            <person name="Giuseppe L.R."/>
            <person name="Gasser R.B."/>
        </authorList>
    </citation>
    <scope>NUCLEOTIDE SEQUENCE [LARGE SCALE GENOMIC DNA]</scope>
    <source>
        <strain evidence="4">ISS3</strain>
    </source>
</reference>
<evidence type="ECO:0000256" key="1">
    <source>
        <dbReference type="ARBA" id="ARBA00001933"/>
    </source>
</evidence>
<sequence>MPDFKVIPYDDPAALEKVLNTNGNNVAAFMVEPIQGEAGVRAAEDGGYLRKVAEVCPRYNVLLIVDEVQTGLGRTGKWLCSYYENVRNDILILDKTVLCGCYPILTPDQKSSTFGGNLLACRITMVAVIVVDEENLASNAFKME</sequence>
<dbReference type="GO" id="GO:0019544">
    <property type="term" value="P:L-arginine catabolic process to L-glutamate"/>
    <property type="evidence" value="ECO:0007669"/>
    <property type="project" value="TreeGrafter"/>
</dbReference>
<evidence type="ECO:0000256" key="2">
    <source>
        <dbReference type="ARBA" id="ARBA00008954"/>
    </source>
</evidence>
<dbReference type="EC" id="2.6.1.13" evidence="3"/>
<dbReference type="PANTHER" id="PTHR11986:SF18">
    <property type="entry name" value="ORNITHINE AMINOTRANSFERASE, MITOCHONDRIAL"/>
    <property type="match status" value="1"/>
</dbReference>
<dbReference type="InterPro" id="IPR015421">
    <property type="entry name" value="PyrdxlP-dep_Trfase_major"/>
</dbReference>
<gene>
    <name evidence="4" type="primary">OAT</name>
    <name evidence="4" type="ORF">T01_13404</name>
</gene>
<comment type="similarity">
    <text evidence="2 3">Belongs to the class-III pyridoxal-phosphate-dependent aminotransferase family.</text>
</comment>
<dbReference type="InterPro" id="IPR005814">
    <property type="entry name" value="Aminotrans_3"/>
</dbReference>
<dbReference type="GO" id="GO:0042802">
    <property type="term" value="F:identical protein binding"/>
    <property type="evidence" value="ECO:0007669"/>
    <property type="project" value="TreeGrafter"/>
</dbReference>
<dbReference type="OrthoDB" id="425114at2759"/>
<dbReference type="Proteomes" id="UP000054776">
    <property type="component" value="Unassembled WGS sequence"/>
</dbReference>
<evidence type="ECO:0000313" key="4">
    <source>
        <dbReference type="EMBL" id="KRY27081.1"/>
    </source>
</evidence>
<dbReference type="Gene3D" id="3.40.640.10">
    <property type="entry name" value="Type I PLP-dependent aspartate aminotransferase-like (Major domain)"/>
    <property type="match status" value="1"/>
</dbReference>
<dbReference type="SUPFAM" id="SSF53383">
    <property type="entry name" value="PLP-dependent transferases"/>
    <property type="match status" value="1"/>
</dbReference>
<dbReference type="GO" id="GO:0004587">
    <property type="term" value="F:ornithine aminotransferase activity"/>
    <property type="evidence" value="ECO:0007669"/>
    <property type="project" value="UniProtKB-EC"/>
</dbReference>
<organism evidence="4 5">
    <name type="scientific">Trichinella spiralis</name>
    <name type="common">Trichina worm</name>
    <dbReference type="NCBI Taxonomy" id="6334"/>
    <lineage>
        <taxon>Eukaryota</taxon>
        <taxon>Metazoa</taxon>
        <taxon>Ecdysozoa</taxon>
        <taxon>Nematoda</taxon>
        <taxon>Enoplea</taxon>
        <taxon>Dorylaimia</taxon>
        <taxon>Trichinellida</taxon>
        <taxon>Trichinellidae</taxon>
        <taxon>Trichinella</taxon>
    </lineage>
</organism>
<evidence type="ECO:0000256" key="3">
    <source>
        <dbReference type="RuleBase" id="RU365036"/>
    </source>
</evidence>
<accession>A0A0V1AR86</accession>
<keyword evidence="3 4" id="KW-0032">Aminotransferase</keyword>
<dbReference type="GO" id="GO:0030170">
    <property type="term" value="F:pyridoxal phosphate binding"/>
    <property type="evidence" value="ECO:0007669"/>
    <property type="project" value="InterPro"/>
</dbReference>
<proteinExistence type="inferred from homology"/>
<dbReference type="InterPro" id="IPR015424">
    <property type="entry name" value="PyrdxlP-dep_Trfase"/>
</dbReference>
<comment type="caution">
    <text evidence="4">The sequence shown here is derived from an EMBL/GenBank/DDBJ whole genome shotgun (WGS) entry which is preliminary data.</text>
</comment>
<dbReference type="PANTHER" id="PTHR11986">
    <property type="entry name" value="AMINOTRANSFERASE CLASS III"/>
    <property type="match status" value="1"/>
</dbReference>
<name>A0A0V1AR86_TRISP</name>
<keyword evidence="5" id="KW-1185">Reference proteome</keyword>
<dbReference type="AlphaFoldDB" id="A0A0V1AR86"/>
<dbReference type="Pfam" id="PF00202">
    <property type="entry name" value="Aminotran_3"/>
    <property type="match status" value="1"/>
</dbReference>
<evidence type="ECO:0000313" key="5">
    <source>
        <dbReference type="Proteomes" id="UP000054776"/>
    </source>
</evidence>